<feature type="binding site" evidence="12">
    <location>
        <position position="179"/>
    </location>
    <ligand>
        <name>ATP</name>
        <dbReference type="ChEBI" id="CHEBI:30616"/>
    </ligand>
</feature>
<feature type="binding site" evidence="12">
    <location>
        <position position="135"/>
    </location>
    <ligand>
        <name>substrate</name>
    </ligand>
</feature>
<keyword evidence="10 12" id="KW-0630">Potassium</keyword>
<dbReference type="GO" id="GO:0046872">
    <property type="term" value="F:metal ion binding"/>
    <property type="evidence" value="ECO:0007669"/>
    <property type="project" value="UniProtKB-KW"/>
</dbReference>
<evidence type="ECO:0000256" key="7">
    <source>
        <dbReference type="ARBA" id="ARBA00022777"/>
    </source>
</evidence>
<dbReference type="SUPFAM" id="SSF53613">
    <property type="entry name" value="Ribokinase-like"/>
    <property type="match status" value="1"/>
</dbReference>
<evidence type="ECO:0000256" key="5">
    <source>
        <dbReference type="ARBA" id="ARBA00022723"/>
    </source>
</evidence>
<comment type="similarity">
    <text evidence="1">Belongs to the carbohydrate kinase pfkB family.</text>
</comment>
<dbReference type="Gene3D" id="3.40.1190.20">
    <property type="match status" value="1"/>
</dbReference>
<evidence type="ECO:0000259" key="13">
    <source>
        <dbReference type="Pfam" id="PF00294"/>
    </source>
</evidence>
<feature type="binding site" evidence="12">
    <location>
        <position position="273"/>
    </location>
    <ligand>
        <name>K(+)</name>
        <dbReference type="ChEBI" id="CHEBI:29103"/>
    </ligand>
</feature>
<dbReference type="InterPro" id="IPR011877">
    <property type="entry name" value="Ribokinase"/>
</dbReference>
<dbReference type="GO" id="GO:0005829">
    <property type="term" value="C:cytosol"/>
    <property type="evidence" value="ECO:0007669"/>
    <property type="project" value="TreeGrafter"/>
</dbReference>
<keyword evidence="4 12" id="KW-0808">Transferase</keyword>
<feature type="binding site" evidence="12">
    <location>
        <position position="243"/>
    </location>
    <ligand>
        <name>substrate</name>
    </ligand>
</feature>
<comment type="similarity">
    <text evidence="12">Belongs to the carbohydrate kinase PfkB family. Ribokinase subfamily.</text>
</comment>
<feature type="active site" description="Proton acceptor" evidence="12">
    <location>
        <position position="243"/>
    </location>
</feature>
<comment type="catalytic activity">
    <reaction evidence="12">
        <text>D-ribose + ATP = D-ribose 5-phosphate + ADP + H(+)</text>
        <dbReference type="Rhea" id="RHEA:13697"/>
        <dbReference type="ChEBI" id="CHEBI:15378"/>
        <dbReference type="ChEBI" id="CHEBI:30616"/>
        <dbReference type="ChEBI" id="CHEBI:47013"/>
        <dbReference type="ChEBI" id="CHEBI:78346"/>
        <dbReference type="ChEBI" id="CHEBI:456216"/>
        <dbReference type="EC" id="2.7.1.15"/>
    </reaction>
</comment>
<keyword evidence="9 12" id="KW-0460">Magnesium</keyword>
<dbReference type="AlphaFoldDB" id="A0AAW8ESJ5"/>
<evidence type="ECO:0000256" key="11">
    <source>
        <dbReference type="ARBA" id="ARBA00023277"/>
    </source>
</evidence>
<evidence type="ECO:0000256" key="10">
    <source>
        <dbReference type="ARBA" id="ARBA00022958"/>
    </source>
</evidence>
<keyword evidence="12" id="KW-0963">Cytoplasm</keyword>
<dbReference type="EMBL" id="JAUSXV010000001">
    <property type="protein sequence ID" value="MDQ0646267.1"/>
    <property type="molecule type" value="Genomic_DNA"/>
</dbReference>
<keyword evidence="8 12" id="KW-0067">ATP-binding</keyword>
<dbReference type="PANTHER" id="PTHR10584:SF166">
    <property type="entry name" value="RIBOKINASE"/>
    <property type="match status" value="1"/>
</dbReference>
<dbReference type="GO" id="GO:0004747">
    <property type="term" value="F:ribokinase activity"/>
    <property type="evidence" value="ECO:0007669"/>
    <property type="project" value="UniProtKB-UniRule"/>
</dbReference>
<evidence type="ECO:0000256" key="3">
    <source>
        <dbReference type="ARBA" id="ARBA00016943"/>
    </source>
</evidence>
<dbReference type="GO" id="GO:0005524">
    <property type="term" value="F:ATP binding"/>
    <property type="evidence" value="ECO:0007669"/>
    <property type="project" value="UniProtKB-UniRule"/>
</dbReference>
<evidence type="ECO:0000256" key="4">
    <source>
        <dbReference type="ARBA" id="ARBA00022679"/>
    </source>
</evidence>
<dbReference type="InterPro" id="IPR029056">
    <property type="entry name" value="Ribokinase-like"/>
</dbReference>
<dbReference type="EC" id="2.7.1.15" evidence="2 12"/>
<dbReference type="GO" id="GO:0019303">
    <property type="term" value="P:D-ribose catabolic process"/>
    <property type="evidence" value="ECO:0007669"/>
    <property type="project" value="UniProtKB-UniRule"/>
</dbReference>
<dbReference type="InterPro" id="IPR011611">
    <property type="entry name" value="PfkB_dom"/>
</dbReference>
<dbReference type="RefSeq" id="WP_307293079.1">
    <property type="nucleotide sequence ID" value="NZ_JAUSXV010000001.1"/>
</dbReference>
<comment type="subunit">
    <text evidence="12">Homodimer.</text>
</comment>
<evidence type="ECO:0000313" key="14">
    <source>
        <dbReference type="EMBL" id="MDQ0646267.1"/>
    </source>
</evidence>
<dbReference type="InterPro" id="IPR002173">
    <property type="entry name" value="Carboh/pur_kinase_PfkB_CS"/>
</dbReference>
<dbReference type="InterPro" id="IPR002139">
    <property type="entry name" value="Ribo/fructo_kinase"/>
</dbReference>
<evidence type="ECO:0000256" key="8">
    <source>
        <dbReference type="ARBA" id="ARBA00022840"/>
    </source>
</evidence>
<feature type="binding site" evidence="12">
    <location>
        <position position="282"/>
    </location>
    <ligand>
        <name>K(+)</name>
        <dbReference type="ChEBI" id="CHEBI:29103"/>
    </ligand>
</feature>
<comment type="pathway">
    <text evidence="12">Carbohydrate metabolism; D-ribose degradation; D-ribose 5-phosphate from beta-D-ribopyranose: step 2/2.</text>
</comment>
<protein>
    <recommendedName>
        <fullName evidence="3 12">Ribokinase</fullName>
        <shortName evidence="12">RK</shortName>
        <ecNumber evidence="2 12">2.7.1.15</ecNumber>
    </recommendedName>
</protein>
<feature type="binding site" evidence="12">
    <location>
        <position position="278"/>
    </location>
    <ligand>
        <name>K(+)</name>
        <dbReference type="ChEBI" id="CHEBI:29103"/>
    </ligand>
</feature>
<dbReference type="CDD" id="cd01174">
    <property type="entry name" value="ribokinase"/>
    <property type="match status" value="1"/>
</dbReference>
<feature type="binding site" evidence="12">
    <location>
        <begin position="38"/>
        <end position="42"/>
    </location>
    <ligand>
        <name>substrate</name>
    </ligand>
</feature>
<feature type="domain" description="Carbohydrate kinase PfkB" evidence="13">
    <location>
        <begin position="3"/>
        <end position="284"/>
    </location>
</feature>
<sequence>MRVIVVGSANLDTTVRLHRHPGPGETVLAEGEATGAGGKGLNQAVAAARAGARTRFVGAVGDDDAGRRLDEVLRGEGVDARLARSERPTGSAFVMVAEGGENAIVVVPGANGDVDALSGRFSTAEQGDVVLAQLEVPIEVVREAFRAAKEQGATTVLNAAPSRALPADVFALIDILVVNEHECLDLAGAADALLEDAATVLSSRVPTLVVTLGAEGALVRDAAGERRVPAFAVTAVDSTAAGDTFCGALASRLALGDELTAAVEFGSAAAALSVQRSGASSSAPRLPEIEEFLAARKP</sequence>
<feature type="binding site" evidence="12">
    <location>
        <begin position="10"/>
        <end position="12"/>
    </location>
    <ligand>
        <name>substrate</name>
    </ligand>
</feature>
<evidence type="ECO:0000256" key="6">
    <source>
        <dbReference type="ARBA" id="ARBA00022741"/>
    </source>
</evidence>
<evidence type="ECO:0000256" key="9">
    <source>
        <dbReference type="ARBA" id="ARBA00022842"/>
    </source>
</evidence>
<comment type="cofactor">
    <cofactor evidence="12">
        <name>Mg(2+)</name>
        <dbReference type="ChEBI" id="CHEBI:18420"/>
    </cofactor>
    <text evidence="12">Requires a divalent cation, most likely magnesium in vivo, as an electrophilic catalyst to aid phosphoryl group transfer. It is the chelate of the metal and the nucleotide that is the actual substrate.</text>
</comment>
<feature type="binding site" evidence="12">
    <location>
        <begin position="211"/>
        <end position="216"/>
    </location>
    <ligand>
        <name>ATP</name>
        <dbReference type="ChEBI" id="CHEBI:30616"/>
    </ligand>
</feature>
<evidence type="ECO:0000256" key="1">
    <source>
        <dbReference type="ARBA" id="ARBA00005380"/>
    </source>
</evidence>
<evidence type="ECO:0000313" key="15">
    <source>
        <dbReference type="Proteomes" id="UP001244427"/>
    </source>
</evidence>
<dbReference type="PRINTS" id="PR00990">
    <property type="entry name" value="RIBOKINASE"/>
</dbReference>
<dbReference type="Proteomes" id="UP001244427">
    <property type="component" value="Unassembled WGS sequence"/>
</dbReference>
<name>A0AAW8ESJ5_9MICO</name>
<keyword evidence="6 12" id="KW-0547">Nucleotide-binding</keyword>
<dbReference type="Pfam" id="PF00294">
    <property type="entry name" value="PfkB"/>
    <property type="match status" value="1"/>
</dbReference>
<dbReference type="HAMAP" id="MF_01987">
    <property type="entry name" value="Ribokinase"/>
    <property type="match status" value="1"/>
</dbReference>
<dbReference type="PROSITE" id="PS00584">
    <property type="entry name" value="PFKB_KINASES_2"/>
    <property type="match status" value="1"/>
</dbReference>
<gene>
    <name evidence="12" type="primary">rbsK</name>
    <name evidence="14" type="ORF">QFZ53_000463</name>
</gene>
<feature type="binding site" evidence="12">
    <location>
        <position position="276"/>
    </location>
    <ligand>
        <name>K(+)</name>
        <dbReference type="ChEBI" id="CHEBI:29103"/>
    </ligand>
</feature>
<feature type="binding site" evidence="12">
    <location>
        <begin position="242"/>
        <end position="243"/>
    </location>
    <ligand>
        <name>ATP</name>
        <dbReference type="ChEBI" id="CHEBI:30616"/>
    </ligand>
</feature>
<evidence type="ECO:0000256" key="12">
    <source>
        <dbReference type="HAMAP-Rule" id="MF_01987"/>
    </source>
</evidence>
<comment type="activity regulation">
    <text evidence="12">Activated by a monovalent cation that binds near, but not in, the active site. The most likely occupant of the site in vivo is potassium. Ion binding induces a conformational change that may alter substrate affinity.</text>
</comment>
<dbReference type="PANTHER" id="PTHR10584">
    <property type="entry name" value="SUGAR KINASE"/>
    <property type="match status" value="1"/>
</dbReference>
<keyword evidence="7 12" id="KW-0418">Kinase</keyword>
<keyword evidence="5 12" id="KW-0479">Metal-binding</keyword>
<proteinExistence type="inferred from homology"/>
<comment type="function">
    <text evidence="12">Catalyzes the phosphorylation of ribose at O-5 in a reaction requiring ATP and magnesium. The resulting D-ribose-5-phosphate can then be used either for sythesis of nucleotides, histidine, and tryptophan, or as a component of the pentose phosphate pathway.</text>
</comment>
<organism evidence="14 15">
    <name type="scientific">Microbacterium natoriense</name>
    <dbReference type="NCBI Taxonomy" id="284570"/>
    <lineage>
        <taxon>Bacteria</taxon>
        <taxon>Bacillati</taxon>
        <taxon>Actinomycetota</taxon>
        <taxon>Actinomycetes</taxon>
        <taxon>Micrococcales</taxon>
        <taxon>Microbacteriaceae</taxon>
        <taxon>Microbacterium</taxon>
    </lineage>
</organism>
<reference evidence="14 15" key="1">
    <citation type="submission" date="2023-07" db="EMBL/GenBank/DDBJ databases">
        <title>Comparative genomics of wheat-associated soil bacteria to identify genetic determinants of phenazine resistance.</title>
        <authorList>
            <person name="Mouncey N."/>
        </authorList>
    </citation>
    <scope>NUCLEOTIDE SEQUENCE [LARGE SCALE GENOMIC DNA]</scope>
    <source>
        <strain evidence="14 15">W4I9-1</strain>
    </source>
</reference>
<feature type="binding site" evidence="12">
    <location>
        <position position="237"/>
    </location>
    <ligand>
        <name>K(+)</name>
        <dbReference type="ChEBI" id="CHEBI:29103"/>
    </ligand>
</feature>
<comment type="subcellular location">
    <subcellularLocation>
        <location evidence="12">Cytoplasm</location>
    </subcellularLocation>
</comment>
<keyword evidence="15" id="KW-1185">Reference proteome</keyword>
<keyword evidence="11 12" id="KW-0119">Carbohydrate metabolism</keyword>
<feature type="binding site" evidence="12">
    <location>
        <position position="239"/>
    </location>
    <ligand>
        <name>K(+)</name>
        <dbReference type="ChEBI" id="CHEBI:29103"/>
    </ligand>
</feature>
<comment type="caution">
    <text evidence="14">The sequence shown here is derived from an EMBL/GenBank/DDBJ whole genome shotgun (WGS) entry which is preliminary data.</text>
</comment>
<accession>A0AAW8ESJ5</accession>
<comment type="caution">
    <text evidence="12">Lacks conserved residue(s) required for the propagation of feature annotation.</text>
</comment>
<evidence type="ECO:0000256" key="2">
    <source>
        <dbReference type="ARBA" id="ARBA00012035"/>
    </source>
</evidence>